<gene>
    <name evidence="1" type="ORF">A7K91_15005</name>
</gene>
<evidence type="ECO:0000313" key="2">
    <source>
        <dbReference type="Proteomes" id="UP000092024"/>
    </source>
</evidence>
<dbReference type="AlphaFoldDB" id="A0A1A5YTQ3"/>
<dbReference type="STRING" id="1844972.A7K91_15005"/>
<dbReference type="Proteomes" id="UP000092024">
    <property type="component" value="Unassembled WGS sequence"/>
</dbReference>
<comment type="caution">
    <text evidence="1">The sequence shown here is derived from an EMBL/GenBank/DDBJ whole genome shotgun (WGS) entry which is preliminary data.</text>
</comment>
<proteinExistence type="predicted"/>
<protein>
    <recommendedName>
        <fullName evidence="3">DUF4145 domain-containing protein</fullName>
    </recommendedName>
</protein>
<dbReference type="RefSeq" id="WP_068678785.1">
    <property type="nucleotide sequence ID" value="NZ_LYPA01000023.1"/>
</dbReference>
<dbReference type="EMBL" id="LYPA01000023">
    <property type="protein sequence ID" value="OBR68934.1"/>
    <property type="molecule type" value="Genomic_DNA"/>
</dbReference>
<evidence type="ECO:0000313" key="1">
    <source>
        <dbReference type="EMBL" id="OBR68934.1"/>
    </source>
</evidence>
<sequence length="257" mass="29923">MNKKSPMLIHSIESFQHGIEHFFDGTPLGRKFAILHIDHAIELLLKERVVLLGKSIYRADGLTLSVHETLNSLKEVSIPEKPRLQEIHDLRNTIQHKGITPDEFTTDFYIEVAYEFFKRFSVEEMGLQVDEIIASRFIRLFDRKYVIPDQKFVPSIDFNHDASPTENIINGYAVLEKHLKDWQDRNPDLKTLRGTIYNLIEENGYDKDQVKQNLASIFGLRGRVVKSEYEPTYEELVEYLDNINGILLMMNVSKDKI</sequence>
<organism evidence="1 2">
    <name type="scientific">Paenibacillus oryzae</name>
    <dbReference type="NCBI Taxonomy" id="1844972"/>
    <lineage>
        <taxon>Bacteria</taxon>
        <taxon>Bacillati</taxon>
        <taxon>Bacillota</taxon>
        <taxon>Bacilli</taxon>
        <taxon>Bacillales</taxon>
        <taxon>Paenibacillaceae</taxon>
        <taxon>Paenibacillus</taxon>
    </lineage>
</organism>
<reference evidence="1 2" key="1">
    <citation type="submission" date="2016-05" db="EMBL/GenBank/DDBJ databases">
        <title>Paenibacillus oryzae. sp. nov., isolated from the rice root.</title>
        <authorList>
            <person name="Zhang J."/>
            <person name="Zhang X."/>
        </authorList>
    </citation>
    <scope>NUCLEOTIDE SEQUENCE [LARGE SCALE GENOMIC DNA]</scope>
    <source>
        <strain evidence="1 2">1DrF-4</strain>
    </source>
</reference>
<keyword evidence="2" id="KW-1185">Reference proteome</keyword>
<evidence type="ECO:0008006" key="3">
    <source>
        <dbReference type="Google" id="ProtNLM"/>
    </source>
</evidence>
<name>A0A1A5YTQ3_9BACL</name>
<accession>A0A1A5YTQ3</accession>
<dbReference type="OrthoDB" id="9182727at2"/>